<evidence type="ECO:0000256" key="8">
    <source>
        <dbReference type="ARBA" id="ARBA00023277"/>
    </source>
</evidence>
<keyword evidence="7 9" id="KW-0663">Pyridoxal phosphate</keyword>
<dbReference type="OrthoDB" id="9215500at2759"/>
<evidence type="ECO:0000256" key="3">
    <source>
        <dbReference type="ARBA" id="ARBA00006047"/>
    </source>
</evidence>
<comment type="cofactor">
    <cofactor evidence="2 10">
        <name>pyridoxal 5'-phosphate</name>
        <dbReference type="ChEBI" id="CHEBI:597326"/>
    </cofactor>
</comment>
<dbReference type="CDD" id="cd04300">
    <property type="entry name" value="GT35_Glycogen_Phosphorylase"/>
    <property type="match status" value="1"/>
</dbReference>
<name>A0A6G1HHT1_9PEZI</name>
<dbReference type="Proteomes" id="UP000800041">
    <property type="component" value="Unassembled WGS sequence"/>
</dbReference>
<dbReference type="Gene3D" id="3.40.50.2000">
    <property type="entry name" value="Glycogen Phosphorylase B"/>
    <property type="match status" value="2"/>
</dbReference>
<keyword evidence="4" id="KW-0021">Allosteric enzyme</keyword>
<evidence type="ECO:0000313" key="12">
    <source>
        <dbReference type="EMBL" id="KAF1992498.1"/>
    </source>
</evidence>
<dbReference type="PANTHER" id="PTHR11468">
    <property type="entry name" value="GLYCOGEN PHOSPHORYLASE"/>
    <property type="match status" value="1"/>
</dbReference>
<dbReference type="EC" id="2.4.1.1" evidence="10"/>
<dbReference type="InterPro" id="IPR035090">
    <property type="entry name" value="Pyridoxal_P_attach_site"/>
</dbReference>
<keyword evidence="6 10" id="KW-0808">Transferase</keyword>
<evidence type="ECO:0000256" key="5">
    <source>
        <dbReference type="ARBA" id="ARBA00022676"/>
    </source>
</evidence>
<dbReference type="GO" id="GO:0005980">
    <property type="term" value="P:glycogen catabolic process"/>
    <property type="evidence" value="ECO:0007669"/>
    <property type="project" value="TreeGrafter"/>
</dbReference>
<gene>
    <name evidence="12" type="ORF">K402DRAFT_458887</name>
</gene>
<organism evidence="12 13">
    <name type="scientific">Aulographum hederae CBS 113979</name>
    <dbReference type="NCBI Taxonomy" id="1176131"/>
    <lineage>
        <taxon>Eukaryota</taxon>
        <taxon>Fungi</taxon>
        <taxon>Dikarya</taxon>
        <taxon>Ascomycota</taxon>
        <taxon>Pezizomycotina</taxon>
        <taxon>Dothideomycetes</taxon>
        <taxon>Pleosporomycetidae</taxon>
        <taxon>Aulographales</taxon>
        <taxon>Aulographaceae</taxon>
    </lineage>
</organism>
<feature type="modified residue" description="N6-(pyridoxal phosphate)lysine" evidence="9">
    <location>
        <position position="733"/>
    </location>
</feature>
<proteinExistence type="inferred from homology"/>
<evidence type="ECO:0000313" key="13">
    <source>
        <dbReference type="Proteomes" id="UP000800041"/>
    </source>
</evidence>
<dbReference type="PANTHER" id="PTHR11468:SF3">
    <property type="entry name" value="GLYCOGEN PHOSPHORYLASE, LIVER FORM"/>
    <property type="match status" value="1"/>
</dbReference>
<dbReference type="PIRSF" id="PIRSF000460">
    <property type="entry name" value="Pprylas_GlgP"/>
    <property type="match status" value="1"/>
</dbReference>
<dbReference type="InterPro" id="IPR000811">
    <property type="entry name" value="Glyco_trans_35"/>
</dbReference>
<protein>
    <recommendedName>
        <fullName evidence="10">Alpha-1,4 glucan phosphorylase</fullName>
        <ecNumber evidence="10">2.4.1.1</ecNumber>
    </recommendedName>
</protein>
<dbReference type="NCBIfam" id="TIGR02093">
    <property type="entry name" value="P_ylase"/>
    <property type="match status" value="1"/>
</dbReference>
<dbReference type="GO" id="GO:0005737">
    <property type="term" value="C:cytoplasm"/>
    <property type="evidence" value="ECO:0007669"/>
    <property type="project" value="TreeGrafter"/>
</dbReference>
<evidence type="ECO:0000256" key="2">
    <source>
        <dbReference type="ARBA" id="ARBA00001933"/>
    </source>
</evidence>
<evidence type="ECO:0000256" key="7">
    <source>
        <dbReference type="ARBA" id="ARBA00022898"/>
    </source>
</evidence>
<evidence type="ECO:0000256" key="9">
    <source>
        <dbReference type="PIRSR" id="PIRSR000460-1"/>
    </source>
</evidence>
<dbReference type="FunFam" id="3.40.50.2000:FF:000002">
    <property type="entry name" value="Alpha-1,4 glucan phosphorylase"/>
    <property type="match status" value="1"/>
</dbReference>
<keyword evidence="5 10" id="KW-0328">Glycosyltransferase</keyword>
<dbReference type="GO" id="GO:0008184">
    <property type="term" value="F:glycogen phosphorylase activity"/>
    <property type="evidence" value="ECO:0007669"/>
    <property type="project" value="InterPro"/>
</dbReference>
<evidence type="ECO:0000256" key="10">
    <source>
        <dbReference type="RuleBase" id="RU000587"/>
    </source>
</evidence>
<dbReference type="GO" id="GO:0030170">
    <property type="term" value="F:pyridoxal phosphate binding"/>
    <property type="evidence" value="ECO:0007669"/>
    <property type="project" value="InterPro"/>
</dbReference>
<keyword evidence="13" id="KW-1185">Reference proteome</keyword>
<evidence type="ECO:0000256" key="11">
    <source>
        <dbReference type="SAM" id="MobiDB-lite"/>
    </source>
</evidence>
<dbReference type="AlphaFoldDB" id="A0A6G1HHT1"/>
<evidence type="ECO:0000256" key="1">
    <source>
        <dbReference type="ARBA" id="ARBA00001275"/>
    </source>
</evidence>
<dbReference type="Pfam" id="PF00343">
    <property type="entry name" value="Phosphorylase"/>
    <property type="match status" value="1"/>
</dbReference>
<dbReference type="FunFam" id="3.40.50.2000:FF:000003">
    <property type="entry name" value="Alpha-1,4 glucan phosphorylase"/>
    <property type="match status" value="1"/>
</dbReference>
<evidence type="ECO:0000256" key="4">
    <source>
        <dbReference type="ARBA" id="ARBA00022533"/>
    </source>
</evidence>
<reference evidence="12" key="1">
    <citation type="journal article" date="2020" name="Stud. Mycol.">
        <title>101 Dothideomycetes genomes: a test case for predicting lifestyles and emergence of pathogens.</title>
        <authorList>
            <person name="Haridas S."/>
            <person name="Albert R."/>
            <person name="Binder M."/>
            <person name="Bloem J."/>
            <person name="Labutti K."/>
            <person name="Salamov A."/>
            <person name="Andreopoulos B."/>
            <person name="Baker S."/>
            <person name="Barry K."/>
            <person name="Bills G."/>
            <person name="Bluhm B."/>
            <person name="Cannon C."/>
            <person name="Castanera R."/>
            <person name="Culley D."/>
            <person name="Daum C."/>
            <person name="Ezra D."/>
            <person name="Gonzalez J."/>
            <person name="Henrissat B."/>
            <person name="Kuo A."/>
            <person name="Liang C."/>
            <person name="Lipzen A."/>
            <person name="Lutzoni F."/>
            <person name="Magnuson J."/>
            <person name="Mondo S."/>
            <person name="Nolan M."/>
            <person name="Ohm R."/>
            <person name="Pangilinan J."/>
            <person name="Park H.-J."/>
            <person name="Ramirez L."/>
            <person name="Alfaro M."/>
            <person name="Sun H."/>
            <person name="Tritt A."/>
            <person name="Yoshinaga Y."/>
            <person name="Zwiers L.-H."/>
            <person name="Turgeon B."/>
            <person name="Goodwin S."/>
            <person name="Spatafora J."/>
            <person name="Crous P."/>
            <person name="Grigoriev I."/>
        </authorList>
    </citation>
    <scope>NUCLEOTIDE SEQUENCE</scope>
    <source>
        <strain evidence="12">CBS 113979</strain>
    </source>
</reference>
<accession>A0A6G1HHT1</accession>
<comment type="catalytic activity">
    <reaction evidence="1 10">
        <text>[(1-&gt;4)-alpha-D-glucosyl](n) + phosphate = [(1-&gt;4)-alpha-D-glucosyl](n-1) + alpha-D-glucose 1-phosphate</text>
        <dbReference type="Rhea" id="RHEA:41732"/>
        <dbReference type="Rhea" id="RHEA-COMP:9584"/>
        <dbReference type="Rhea" id="RHEA-COMP:9586"/>
        <dbReference type="ChEBI" id="CHEBI:15444"/>
        <dbReference type="ChEBI" id="CHEBI:43474"/>
        <dbReference type="ChEBI" id="CHEBI:58601"/>
        <dbReference type="EC" id="2.4.1.1"/>
    </reaction>
</comment>
<comment type="function">
    <text evidence="10">Allosteric enzyme that catalyzes the rate-limiting step in glycogen catabolism, the phosphorolytic cleavage of glycogen to produce glucose-1-phosphate, and plays a central role in maintaining cellular and organismal glucose homeostasis.</text>
</comment>
<evidence type="ECO:0000256" key="6">
    <source>
        <dbReference type="ARBA" id="ARBA00022679"/>
    </source>
</evidence>
<feature type="region of interest" description="Disordered" evidence="11">
    <location>
        <begin position="1"/>
        <end position="49"/>
    </location>
</feature>
<dbReference type="PROSITE" id="PS00102">
    <property type="entry name" value="PHOSPHORYLASE"/>
    <property type="match status" value="1"/>
</dbReference>
<dbReference type="EMBL" id="ML977137">
    <property type="protein sequence ID" value="KAF1992498.1"/>
    <property type="molecule type" value="Genomic_DNA"/>
</dbReference>
<sequence>MASETSMPVRERKPSMSAPLSDLKGPIGPSSISRPKHKRTVTGFGPGEIKSVEASIPEPQRAAWTNYSPKPFESAEGFGKEAVRHIETTLARSLYNCDEAATYAGTALALRDRLVMDWNKTQQNQTFADQKRVYYLSLEFLMGRALDNAMLNADVKDMAREGLSQLGFRMEDIISQEHDAALGNGGLGRLAACFLDSMASMDIPAWGYGLRYRYGIFKQEIIDGYQVEVPDYWLDFNPWEFPRHDVSVDIQFYGNASKFQDETGKTVAVWEGGEIVNAVAYDVPIPGYKTATTNNLRLWGSKASGGEFDFQKFNRGEYESSVSDQQRAETISAVLYPNDNLERGKELRLKQQYFWCAASLYDIVRRFKKTKRAWKDFPSQVAIQLNDTHPTLAIPELQRILVDLEGLEWDEAWSIVQKTFGYTNHTVLPEALEKWSVPLIQHLLPRHLQIIYDINLNFLQYVERNFPKDREMLGRVSIIEESQPKMVRMAYLAVIGSHKVNGVAELHSDLIKTTIFKDFVKIYGPDKFTNVTNGITPRRWLHQANPRLSALIASKLGGYDFLKDLTLLHKLENFVDDKEFRKEFAEIKLANKERLAKYIHETTGVTVNPKALFDIQVKRMHEYKRQQLNIFGVIHRYLAIKSMSPEDRKKLAPRVSIFGGKAAPGYWMAKTVIHLICEVGRVVNNDKDVGDLLKVIFLEDYNVSKAEIICPASDISEHISTAGTEASGTSNMKFVLNGGLIIGTCDGANIEITREVGENNIFLFGNLAEDVDDLRHAHIYQKYELEPSLASVFDAIKAGTFGDAGNFSALVNGIVEHGDYYLVSDDFVSYCKTHELIDEAYGDREAWVTKCIQSVARMGFFSSDRCIDEYAEMIWNVEKLVPT</sequence>
<dbReference type="InterPro" id="IPR011833">
    <property type="entry name" value="Glycg_phsphrylas"/>
</dbReference>
<keyword evidence="8 10" id="KW-0119">Carbohydrate metabolism</keyword>
<comment type="similarity">
    <text evidence="3 10">Belongs to the glycogen phosphorylase family.</text>
</comment>
<dbReference type="SUPFAM" id="SSF53756">
    <property type="entry name" value="UDP-Glycosyltransferase/glycogen phosphorylase"/>
    <property type="match status" value="1"/>
</dbReference>